<reference evidence="2" key="1">
    <citation type="submission" date="2016-11" db="EMBL/GenBank/DDBJ databases">
        <authorList>
            <person name="Varghese N."/>
            <person name="Submissions S."/>
        </authorList>
    </citation>
    <scope>NUCLEOTIDE SEQUENCE [LARGE SCALE GENOMIC DNA]</scope>
    <source>
        <strain evidence="2">DSM 18095</strain>
    </source>
</reference>
<evidence type="ECO:0000313" key="1">
    <source>
        <dbReference type="EMBL" id="SHE61355.1"/>
    </source>
</evidence>
<dbReference type="STRING" id="1123404.SAMN02745784_01243"/>
<organism evidence="1 2">
    <name type="scientific">Tissierella praeacuta DSM 18095</name>
    <dbReference type="NCBI Taxonomy" id="1123404"/>
    <lineage>
        <taxon>Bacteria</taxon>
        <taxon>Bacillati</taxon>
        <taxon>Bacillota</taxon>
        <taxon>Tissierellia</taxon>
        <taxon>Tissierellales</taxon>
        <taxon>Tissierellaceae</taxon>
        <taxon>Tissierella</taxon>
    </lineage>
</organism>
<dbReference type="RefSeq" id="WP_072974375.1">
    <property type="nucleotide sequence ID" value="NZ_FQTY01000004.1"/>
</dbReference>
<evidence type="ECO:0000313" key="2">
    <source>
        <dbReference type="Proteomes" id="UP000184114"/>
    </source>
</evidence>
<sequence length="166" mass="18758">MEIIKENSNSSIIIPIEVLKVSNLLDSKDIELKTLENAFVVMKGTMNAMELIKLAEGLKNLSEELIEHLAGVCGRCYDCSYCERFEEYDEIVVPDYLLEEAGIPIDAKLCAYTEEDSGEVVVIQADYDYDIADVPQFVIDIFEISGICIRELEENLIMENIVYGDE</sequence>
<name>A0A1M4UXF5_9FIRM</name>
<dbReference type="Proteomes" id="UP000184114">
    <property type="component" value="Unassembled WGS sequence"/>
</dbReference>
<dbReference type="GeneID" id="90995612"/>
<dbReference type="EMBL" id="FQTY01000004">
    <property type="protein sequence ID" value="SHE61355.1"/>
    <property type="molecule type" value="Genomic_DNA"/>
</dbReference>
<protein>
    <submittedName>
        <fullName evidence="1">Uncharacterized protein</fullName>
    </submittedName>
</protein>
<accession>A0A1M4UXF5</accession>
<keyword evidence="2" id="KW-1185">Reference proteome</keyword>
<gene>
    <name evidence="1" type="ORF">SAMN02745784_01243</name>
</gene>
<proteinExistence type="predicted"/>
<dbReference type="AlphaFoldDB" id="A0A1M4UXF5"/>